<sequence>MNDLFASIAICSFLIFPPALLILKFITKKPGWWLVVLLMALFVLLGWGLVFAAFIEEQARISELIDQERYEELPEGWDSDGASGVFALFGGWLVPLAYFVLWLMIYTPAAIVRSIFTSMQPPNKRMQSDATTPNR</sequence>
<evidence type="ECO:0000313" key="2">
    <source>
        <dbReference type="EMBL" id="NVZ09206.1"/>
    </source>
</evidence>
<feature type="transmembrane region" description="Helical" evidence="1">
    <location>
        <begin position="33"/>
        <end position="55"/>
    </location>
</feature>
<dbReference type="Proteomes" id="UP000592294">
    <property type="component" value="Unassembled WGS sequence"/>
</dbReference>
<dbReference type="AlphaFoldDB" id="A0A850RA36"/>
<keyword evidence="1" id="KW-1133">Transmembrane helix</keyword>
<accession>A0A850RA36</accession>
<organism evidence="2 3">
    <name type="scientific">Allochromatium humboldtianum</name>
    <dbReference type="NCBI Taxonomy" id="504901"/>
    <lineage>
        <taxon>Bacteria</taxon>
        <taxon>Pseudomonadati</taxon>
        <taxon>Pseudomonadota</taxon>
        <taxon>Gammaproteobacteria</taxon>
        <taxon>Chromatiales</taxon>
        <taxon>Chromatiaceae</taxon>
        <taxon>Allochromatium</taxon>
    </lineage>
</organism>
<feature type="transmembrane region" description="Helical" evidence="1">
    <location>
        <begin position="6"/>
        <end position="26"/>
    </location>
</feature>
<keyword evidence="1" id="KW-0472">Membrane</keyword>
<keyword evidence="1" id="KW-0812">Transmembrane</keyword>
<evidence type="ECO:0000256" key="1">
    <source>
        <dbReference type="SAM" id="Phobius"/>
    </source>
</evidence>
<comment type="caution">
    <text evidence="2">The sequence shown here is derived from an EMBL/GenBank/DDBJ whole genome shotgun (WGS) entry which is preliminary data.</text>
</comment>
<dbReference type="RefSeq" id="WP_176975966.1">
    <property type="nucleotide sequence ID" value="NZ_JABZEO010000004.1"/>
</dbReference>
<evidence type="ECO:0000313" key="3">
    <source>
        <dbReference type="Proteomes" id="UP000592294"/>
    </source>
</evidence>
<protein>
    <submittedName>
        <fullName evidence="2">Uncharacterized protein</fullName>
    </submittedName>
</protein>
<gene>
    <name evidence="2" type="ORF">HW932_08010</name>
</gene>
<reference evidence="2 3" key="1">
    <citation type="submission" date="2020-06" db="EMBL/GenBank/DDBJ databases">
        <title>Whole-genome sequence of Allochromatium humboldtianum DSM 21881, type strain.</title>
        <authorList>
            <person name="Kyndt J.A."/>
            <person name="Meyer T.E."/>
        </authorList>
    </citation>
    <scope>NUCLEOTIDE SEQUENCE [LARGE SCALE GENOMIC DNA]</scope>
    <source>
        <strain evidence="2 3">DSM 21881</strain>
    </source>
</reference>
<dbReference type="EMBL" id="JABZEO010000004">
    <property type="protein sequence ID" value="NVZ09206.1"/>
    <property type="molecule type" value="Genomic_DNA"/>
</dbReference>
<keyword evidence="3" id="KW-1185">Reference proteome</keyword>
<name>A0A850RA36_9GAMM</name>
<proteinExistence type="predicted"/>